<comment type="caution">
    <text evidence="2">The sequence shown here is derived from an EMBL/GenBank/DDBJ whole genome shotgun (WGS) entry which is preliminary data.</text>
</comment>
<keyword evidence="1" id="KW-0472">Membrane</keyword>
<keyword evidence="1" id="KW-1133">Transmembrane helix</keyword>
<organism evidence="2 3">
    <name type="scientific">Reyranella soli</name>
    <dbReference type="NCBI Taxonomy" id="1230389"/>
    <lineage>
        <taxon>Bacteria</taxon>
        <taxon>Pseudomonadati</taxon>
        <taxon>Pseudomonadota</taxon>
        <taxon>Alphaproteobacteria</taxon>
        <taxon>Hyphomicrobiales</taxon>
        <taxon>Reyranellaceae</taxon>
        <taxon>Reyranella</taxon>
    </lineage>
</organism>
<feature type="transmembrane region" description="Helical" evidence="1">
    <location>
        <begin position="12"/>
        <end position="31"/>
    </location>
</feature>
<sequence>MKKLPHRYFQFALPLGTSFFMTFLVTGVATWRVLGWDKAMFKMWFTSWMIAWAIAAPTMFFMMPVVRRALSNVFETDP</sequence>
<dbReference type="EMBL" id="BKAJ01000033">
    <property type="protein sequence ID" value="GEP54992.1"/>
    <property type="molecule type" value="Genomic_DNA"/>
</dbReference>
<protein>
    <recommendedName>
        <fullName evidence="4">DUF2798 domain-containing protein</fullName>
    </recommendedName>
</protein>
<dbReference type="AlphaFoldDB" id="A0A512N7N9"/>
<dbReference type="Pfam" id="PF11391">
    <property type="entry name" value="DUF2798"/>
    <property type="match status" value="1"/>
</dbReference>
<dbReference type="RefSeq" id="WP_147149062.1">
    <property type="nucleotide sequence ID" value="NZ_BKAJ01000033.1"/>
</dbReference>
<evidence type="ECO:0008006" key="4">
    <source>
        <dbReference type="Google" id="ProtNLM"/>
    </source>
</evidence>
<evidence type="ECO:0000313" key="2">
    <source>
        <dbReference type="EMBL" id="GEP54992.1"/>
    </source>
</evidence>
<evidence type="ECO:0000313" key="3">
    <source>
        <dbReference type="Proteomes" id="UP000321058"/>
    </source>
</evidence>
<reference evidence="2 3" key="1">
    <citation type="submission" date="2019-07" db="EMBL/GenBank/DDBJ databases">
        <title>Whole genome shotgun sequence of Reyranella soli NBRC 108950.</title>
        <authorList>
            <person name="Hosoyama A."/>
            <person name="Uohara A."/>
            <person name="Ohji S."/>
            <person name="Ichikawa N."/>
        </authorList>
    </citation>
    <scope>NUCLEOTIDE SEQUENCE [LARGE SCALE GENOMIC DNA]</scope>
    <source>
        <strain evidence="2 3">NBRC 108950</strain>
    </source>
</reference>
<keyword evidence="3" id="KW-1185">Reference proteome</keyword>
<dbReference type="OrthoDB" id="7159403at2"/>
<keyword evidence="1" id="KW-0812">Transmembrane</keyword>
<proteinExistence type="predicted"/>
<accession>A0A512N7N9</accession>
<dbReference type="InterPro" id="IPR021529">
    <property type="entry name" value="DUF2798"/>
</dbReference>
<name>A0A512N7N9_9HYPH</name>
<evidence type="ECO:0000256" key="1">
    <source>
        <dbReference type="SAM" id="Phobius"/>
    </source>
</evidence>
<dbReference type="Proteomes" id="UP000321058">
    <property type="component" value="Unassembled WGS sequence"/>
</dbReference>
<feature type="transmembrane region" description="Helical" evidence="1">
    <location>
        <begin position="43"/>
        <end position="62"/>
    </location>
</feature>
<gene>
    <name evidence="2" type="ORF">RSO01_21580</name>
</gene>